<evidence type="ECO:0000313" key="1">
    <source>
        <dbReference type="EMBL" id="KAF2736461.1"/>
    </source>
</evidence>
<name>A0A9P4R4S6_9PLEO</name>
<sequence length="260" mass="29525">MRLSRAETLPQAVMISLLFTCRRIASEMRGVALRTNRITFTTGFSAPEPISKSKASRAGRFWVLWECARIIKMEMLQHAAVCVSADVVNRLHKLYPLVSIYFDPPLKDSTSLPGWLLGFFNGYHSPLLLPWSELWGEAHHAALNLARNQDRPKFDALAIKALSLCDAGLMEGPCFDEQAMDMLMDWQPLPWSIPVEDQLAPSEQHFTEPRTDFECWDPNGVQESTQTKWFFSAAAVAIDFLSNLPLEERRNVQDITLLED</sequence>
<dbReference type="EMBL" id="ML996125">
    <property type="protein sequence ID" value="KAF2736461.1"/>
    <property type="molecule type" value="Genomic_DNA"/>
</dbReference>
<proteinExistence type="predicted"/>
<organism evidence="1 2">
    <name type="scientific">Polyplosphaeria fusca</name>
    <dbReference type="NCBI Taxonomy" id="682080"/>
    <lineage>
        <taxon>Eukaryota</taxon>
        <taxon>Fungi</taxon>
        <taxon>Dikarya</taxon>
        <taxon>Ascomycota</taxon>
        <taxon>Pezizomycotina</taxon>
        <taxon>Dothideomycetes</taxon>
        <taxon>Pleosporomycetidae</taxon>
        <taxon>Pleosporales</taxon>
        <taxon>Tetraplosphaeriaceae</taxon>
        <taxon>Polyplosphaeria</taxon>
    </lineage>
</organism>
<dbReference type="AlphaFoldDB" id="A0A9P4R4S6"/>
<accession>A0A9P4R4S6</accession>
<keyword evidence="2" id="KW-1185">Reference proteome</keyword>
<reference evidence="1" key="1">
    <citation type="journal article" date="2020" name="Stud. Mycol.">
        <title>101 Dothideomycetes genomes: a test case for predicting lifestyles and emergence of pathogens.</title>
        <authorList>
            <person name="Haridas S."/>
            <person name="Albert R."/>
            <person name="Binder M."/>
            <person name="Bloem J."/>
            <person name="Labutti K."/>
            <person name="Salamov A."/>
            <person name="Andreopoulos B."/>
            <person name="Baker S."/>
            <person name="Barry K."/>
            <person name="Bills G."/>
            <person name="Bluhm B."/>
            <person name="Cannon C."/>
            <person name="Castanera R."/>
            <person name="Culley D."/>
            <person name="Daum C."/>
            <person name="Ezra D."/>
            <person name="Gonzalez J."/>
            <person name="Henrissat B."/>
            <person name="Kuo A."/>
            <person name="Liang C."/>
            <person name="Lipzen A."/>
            <person name="Lutzoni F."/>
            <person name="Magnuson J."/>
            <person name="Mondo S."/>
            <person name="Nolan M."/>
            <person name="Ohm R."/>
            <person name="Pangilinan J."/>
            <person name="Park H.-J."/>
            <person name="Ramirez L."/>
            <person name="Alfaro M."/>
            <person name="Sun H."/>
            <person name="Tritt A."/>
            <person name="Yoshinaga Y."/>
            <person name="Zwiers L.-H."/>
            <person name="Turgeon B."/>
            <person name="Goodwin S."/>
            <person name="Spatafora J."/>
            <person name="Crous P."/>
            <person name="Grigoriev I."/>
        </authorList>
    </citation>
    <scope>NUCLEOTIDE SEQUENCE</scope>
    <source>
        <strain evidence="1">CBS 125425</strain>
    </source>
</reference>
<evidence type="ECO:0000313" key="2">
    <source>
        <dbReference type="Proteomes" id="UP000799444"/>
    </source>
</evidence>
<dbReference type="OrthoDB" id="5062850at2759"/>
<dbReference type="Proteomes" id="UP000799444">
    <property type="component" value="Unassembled WGS sequence"/>
</dbReference>
<comment type="caution">
    <text evidence="1">The sequence shown here is derived from an EMBL/GenBank/DDBJ whole genome shotgun (WGS) entry which is preliminary data.</text>
</comment>
<gene>
    <name evidence="1" type="ORF">EJ04DRAFT_597248</name>
</gene>
<protein>
    <submittedName>
        <fullName evidence="1">Uncharacterized protein</fullName>
    </submittedName>
</protein>